<name>A0A9X3BK22_9BACT</name>
<accession>A0A9X3BK22</accession>
<organism evidence="2 3">
    <name type="scientific">Paraflavisolibacter caeni</name>
    <dbReference type="NCBI Taxonomy" id="2982496"/>
    <lineage>
        <taxon>Bacteria</taxon>
        <taxon>Pseudomonadati</taxon>
        <taxon>Bacteroidota</taxon>
        <taxon>Chitinophagia</taxon>
        <taxon>Chitinophagales</taxon>
        <taxon>Chitinophagaceae</taxon>
        <taxon>Paraflavisolibacter</taxon>
    </lineage>
</organism>
<keyword evidence="1" id="KW-0472">Membrane</keyword>
<feature type="transmembrane region" description="Helical" evidence="1">
    <location>
        <begin position="80"/>
        <end position="98"/>
    </location>
</feature>
<keyword evidence="3" id="KW-1185">Reference proteome</keyword>
<dbReference type="PROSITE" id="PS51257">
    <property type="entry name" value="PROKAR_LIPOPROTEIN"/>
    <property type="match status" value="1"/>
</dbReference>
<keyword evidence="1" id="KW-1133">Transmembrane helix</keyword>
<sequence>MKYNLRFNPVKKLLFVSFIFSLQSCYQYRVLNTNNDPATEYQKKVLWSSFWGLVNKPKNFVVPNCSNNNAMDEVLFQTNFGYSLITVASLGILAPVQVRWKCHKPCQREGGL</sequence>
<protein>
    <submittedName>
        <fullName evidence="2">Bor family protein</fullName>
    </submittedName>
</protein>
<comment type="caution">
    <text evidence="2">The sequence shown here is derived from an EMBL/GenBank/DDBJ whole genome shotgun (WGS) entry which is preliminary data.</text>
</comment>
<dbReference type="EMBL" id="JAOTIF010000027">
    <property type="protein sequence ID" value="MCU7552023.1"/>
    <property type="molecule type" value="Genomic_DNA"/>
</dbReference>
<gene>
    <name evidence="2" type="ORF">OCK74_23080</name>
</gene>
<dbReference type="AlphaFoldDB" id="A0A9X3BK22"/>
<dbReference type="RefSeq" id="WP_279299460.1">
    <property type="nucleotide sequence ID" value="NZ_JAOTIF010000027.1"/>
</dbReference>
<evidence type="ECO:0000256" key="1">
    <source>
        <dbReference type="SAM" id="Phobius"/>
    </source>
</evidence>
<proteinExistence type="predicted"/>
<keyword evidence="1" id="KW-0812">Transmembrane</keyword>
<evidence type="ECO:0000313" key="3">
    <source>
        <dbReference type="Proteomes" id="UP001155483"/>
    </source>
</evidence>
<dbReference type="Proteomes" id="UP001155483">
    <property type="component" value="Unassembled WGS sequence"/>
</dbReference>
<evidence type="ECO:0000313" key="2">
    <source>
        <dbReference type="EMBL" id="MCU7552023.1"/>
    </source>
</evidence>
<reference evidence="2" key="2">
    <citation type="submission" date="2023-04" db="EMBL/GenBank/DDBJ databases">
        <title>Paracnuella aquatica gen. nov., sp. nov., a member of the family Chitinophagaceae isolated from a hot spring.</title>
        <authorList>
            <person name="Wang C."/>
        </authorList>
    </citation>
    <scope>NUCLEOTIDE SEQUENCE</scope>
    <source>
        <strain evidence="2">LB-8</strain>
    </source>
</reference>
<reference evidence="2" key="1">
    <citation type="submission" date="2022-09" db="EMBL/GenBank/DDBJ databases">
        <authorList>
            <person name="Yuan C."/>
            <person name="Ke Z."/>
        </authorList>
    </citation>
    <scope>NUCLEOTIDE SEQUENCE</scope>
    <source>
        <strain evidence="2">LB-8</strain>
    </source>
</reference>